<dbReference type="Pfam" id="PF15035">
    <property type="entry name" value="Rootletin"/>
    <property type="match status" value="1"/>
</dbReference>
<keyword evidence="1 2" id="KW-0175">Coiled coil</keyword>
<keyword evidence="5" id="KW-1185">Reference proteome</keyword>
<evidence type="ECO:0000256" key="1">
    <source>
        <dbReference type="ARBA" id="ARBA00023054"/>
    </source>
</evidence>
<sequence>MTSEREQGAHSGLEAVIQKLEESLLHSDGCSGQSSLTLGADGQESGVTATPVSTCIRQIITRNLAEQPAGESSEVSGLEESRALREQLSSSQMDRDQPRVKQASLTDRLDQMLMLRSAMDSDQDSVSADSVLIKNKERAYSQKLQAYQEAQLRQVELVQKLQIKVLQYKKRCAELEGHVLKKTSESENMRLLLQGHLDSAQCQQQTEQDLNTTIQKKCAQLEEEQQRWASVSQVNYMLREQLDQAGTVNQGLTESLWKAREDVDLSDLRLRREQEMCASRLSREQARVRALWRQAASLRSTFNQLRTFTDRTLSDMRGECGTASRQLHVACMNLEARVTQESTSSGVEMSALESQLKDKLKEAMQLQGRWDTEKVKLNSKILELTDTVKHLRSQNSEKDSSLSTMQISLDRMETRRTEEKAEMELLYTETQALQKMLFHVHQVGDGSGSENVSSSPVRNILMAVQNGLSEHQNQTQDLRWRLEVALDQEETLRDHLQERDAERKELEQKVLEVRRESQEAKTALDESLRDSNRYRCSVELLSSEKLSLENLLSGLQQEVDSQHATLEVLRGSTLELQRQHDLLRQQREDLEMQLACQRTEAQRGERSLEELEGKLSDVRRELVTVKEALSQMTLQKEVLEDDKASLALALSKMASQCATHELALTKLKNQEAAVKDSLAKMAALSEGLAKDKVELNRILLQFTFQTEGEKTQLGERRSEAETERAAAREETARVQQEMMNLFAEKQALESSHSHMQDLCQKLEAELILLQKESAQAQEQHSQVNWQMQDVCEELCACRKELQTQTTVLKRASHDREELAKDRAALDARLKSADRKACGIAQEMVALRAEKESLETALFESQELASSLEAQCTRKEGERRSLLLANEALTRDAARMREDGEQRVEQAVKAQTELEKKLAQMERKTLLTLNNTEQLHREQLEAERQLKEQQYAELTVEREQAEEQLRRQCEEQRALSQKELQQVQEEVARLQQDFNQSLLQAESEKQQALSQKEAEKAALTEKLAALQQELATAGMKLECMQREARNKHEQDKNATAVLRSELHDLRSQFEESLNSHENAKRSLIEQVKELYQLREHTQQELEGLRWQLQEAKDGLIKARTELMEAHRELQECVQERDKQRKEALDLRRLMGDGTREKEAIQASNQELRAFIKRAESDNNRLRRAFEERDQKVSVSEECGNSMLQEVTTLRSSLRELEKSRLQARRNLQELRRQVKVLKGEDSHQKQELRELQALVCQEEQKEEEARREAFSLRQRVLECEAGREAALNEVSGLQRRVVELETSEHQNCELLQDREAHQQQRDRRHRETTAQLEEALEDAKNKVTELSGQVGFAESRVHGLEEQLGLADAKRRDLELKLARLYSALRQTLGISQIILSGTPGSRRQSSSPWRKHLQGKGGDSETDGSVLSLAHGEDEELDVDSLHSVLREFQQELRDTQRDRDEAWAQIVGLNQQITGLCGSQEKSATQLLELQDTLKQSEQGKREMSECLQETQTALSLQEKVACRTEREKRHLEAEVARFRTGLQAAEAESRALQDKLELFQGLQSRAKVEQQNLKESLQAAEGRLSCLELSQRTLEGELQRAQLRAAELEAESGALQERLTELRRKLGESEDRGATLRVSEERLVTSLARAEQHESQLREQLHKLSNSLSDNRSSSGALQEQTSQLQRALTASEQGRRLLQERLDKTRDTLSERKRMNHTLTEQTQSLRRAQDHLEIQSSELEKHNRALKESLKQQQEGELQALGGSQQLQRDKQELQDKVTNLQSSLQKLQSERADMERVLTRLGKDKSGLRKTLEKVEMERLRVEEEAASAAREKEQLGQELAERQEEVQTVQAQMSQSEHAYAQHLLEVTARHHQELHLETDRLRDTQLQVEQALESREKAHRQRVKCLEEQVMTLKEQLDHETRRRKAYLNQMLQPGV</sequence>
<evidence type="ECO:0000313" key="7">
    <source>
        <dbReference type="RefSeq" id="XP_034091516.1"/>
    </source>
</evidence>
<feature type="region of interest" description="Disordered" evidence="3">
    <location>
        <begin position="1396"/>
        <end position="1426"/>
    </location>
</feature>
<name>A0A6P8W020_GYMAC</name>
<protein>
    <submittedName>
        <fullName evidence="6 7">Rootletin isoform X1</fullName>
    </submittedName>
</protein>
<accession>A0A6P8W020</accession>
<dbReference type="RefSeq" id="XP_034091515.1">
    <property type="nucleotide sequence ID" value="XM_034235624.1"/>
</dbReference>
<evidence type="ECO:0000256" key="3">
    <source>
        <dbReference type="SAM" id="MobiDB-lite"/>
    </source>
</evidence>
<feature type="compositionally biased region" description="Low complexity" evidence="3">
    <location>
        <begin position="1667"/>
        <end position="1677"/>
    </location>
</feature>
<dbReference type="Proteomes" id="UP000515161">
    <property type="component" value="Unplaced"/>
</dbReference>
<feature type="coiled-coil region" evidence="2">
    <location>
        <begin position="808"/>
        <end position="835"/>
    </location>
</feature>
<dbReference type="CTD" id="728763"/>
<dbReference type="PANTHER" id="PTHR23159">
    <property type="entry name" value="CENTROSOMAL PROTEIN 2"/>
    <property type="match status" value="1"/>
</dbReference>
<feature type="domain" description="Rootletin-like coiled-coil" evidence="4">
    <location>
        <begin position="142"/>
        <end position="321"/>
    </location>
</feature>
<feature type="compositionally biased region" description="Polar residues" evidence="3">
    <location>
        <begin position="1678"/>
        <end position="1695"/>
    </location>
</feature>
<evidence type="ECO:0000256" key="2">
    <source>
        <dbReference type="SAM" id="Coils"/>
    </source>
</evidence>
<evidence type="ECO:0000313" key="5">
    <source>
        <dbReference type="Proteomes" id="UP000515161"/>
    </source>
</evidence>
<feature type="region of interest" description="Disordered" evidence="3">
    <location>
        <begin position="1667"/>
        <end position="1697"/>
    </location>
</feature>
<dbReference type="GeneID" id="117559025"/>
<dbReference type="RefSeq" id="XP_034091516.1">
    <property type="nucleotide sequence ID" value="XM_034235625.1"/>
</dbReference>
<dbReference type="Gene3D" id="6.10.250.3110">
    <property type="match status" value="1"/>
</dbReference>
<proteinExistence type="predicted"/>
<gene>
    <name evidence="6 7" type="primary">crocc2</name>
</gene>
<feature type="compositionally biased region" description="Polar residues" evidence="3">
    <location>
        <begin position="1396"/>
        <end position="1408"/>
    </location>
</feature>
<organism evidence="5 6">
    <name type="scientific">Gymnodraco acuticeps</name>
    <name type="common">Antarctic dragonfish</name>
    <dbReference type="NCBI Taxonomy" id="8218"/>
    <lineage>
        <taxon>Eukaryota</taxon>
        <taxon>Metazoa</taxon>
        <taxon>Chordata</taxon>
        <taxon>Craniata</taxon>
        <taxon>Vertebrata</taxon>
        <taxon>Euteleostomi</taxon>
        <taxon>Actinopterygii</taxon>
        <taxon>Neopterygii</taxon>
        <taxon>Teleostei</taxon>
        <taxon>Neoteleostei</taxon>
        <taxon>Acanthomorphata</taxon>
        <taxon>Eupercaria</taxon>
        <taxon>Perciformes</taxon>
        <taxon>Notothenioidei</taxon>
        <taxon>Bathydraconidae</taxon>
        <taxon>Gymnodraco</taxon>
    </lineage>
</organism>
<dbReference type="InterPro" id="IPR055167">
    <property type="entry name" value="Rootletin-like_CC"/>
</dbReference>
<dbReference type="OrthoDB" id="3549872at2759"/>
<feature type="coiled-coil region" evidence="2">
    <location>
        <begin position="1729"/>
        <end position="1937"/>
    </location>
</feature>
<feature type="coiled-coil region" evidence="2">
    <location>
        <begin position="133"/>
        <end position="178"/>
    </location>
</feature>
<reference evidence="6 7" key="1">
    <citation type="submission" date="2025-04" db="UniProtKB">
        <authorList>
            <consortium name="RefSeq"/>
        </authorList>
    </citation>
    <scope>IDENTIFICATION</scope>
</reference>
<evidence type="ECO:0000259" key="4">
    <source>
        <dbReference type="Pfam" id="PF15035"/>
    </source>
</evidence>
<feature type="coiled-coil region" evidence="2">
    <location>
        <begin position="896"/>
        <end position="1355"/>
    </location>
</feature>
<feature type="coiled-coil region" evidence="2">
    <location>
        <begin position="710"/>
        <end position="779"/>
    </location>
</feature>
<feature type="region of interest" description="Disordered" evidence="3">
    <location>
        <begin position="66"/>
        <end position="103"/>
    </location>
</feature>
<dbReference type="KEGG" id="gacu:117559025"/>
<feature type="coiled-coil region" evidence="2">
    <location>
        <begin position="489"/>
        <end position="628"/>
    </location>
</feature>
<dbReference type="PANTHER" id="PTHR23159:SF63">
    <property type="entry name" value="CILIARY ROOTLET COILED-COIL, ROOTLETIN FAMILY MEMBER 2"/>
    <property type="match status" value="1"/>
</dbReference>
<evidence type="ECO:0000313" key="6">
    <source>
        <dbReference type="RefSeq" id="XP_034091515.1"/>
    </source>
</evidence>